<keyword evidence="4 7" id="KW-0493">Microtubule</keyword>
<dbReference type="PANTHER" id="PTHR11501:SF18">
    <property type="entry name" value="MICROTUBULE-ASSOCIATED PROTEIN"/>
    <property type="match status" value="1"/>
</dbReference>
<keyword evidence="9" id="KW-1185">Reference proteome</keyword>
<keyword evidence="3" id="KW-0597">Phosphoprotein</keyword>
<accession>A0A8U7P594</accession>
<evidence type="ECO:0000256" key="3">
    <source>
        <dbReference type="ARBA" id="ARBA00022553"/>
    </source>
</evidence>
<organism evidence="8 9">
    <name type="scientific">Corvus moneduloides</name>
    <name type="common">New Caledonian crow</name>
    <dbReference type="NCBI Taxonomy" id="1196302"/>
    <lineage>
        <taxon>Eukaryota</taxon>
        <taxon>Metazoa</taxon>
        <taxon>Chordata</taxon>
        <taxon>Craniata</taxon>
        <taxon>Vertebrata</taxon>
        <taxon>Euteleostomi</taxon>
        <taxon>Archelosauria</taxon>
        <taxon>Archosauria</taxon>
        <taxon>Dinosauria</taxon>
        <taxon>Saurischia</taxon>
        <taxon>Theropoda</taxon>
        <taxon>Coelurosauria</taxon>
        <taxon>Aves</taxon>
        <taxon>Neognathae</taxon>
        <taxon>Neoaves</taxon>
        <taxon>Telluraves</taxon>
        <taxon>Australaves</taxon>
        <taxon>Passeriformes</taxon>
        <taxon>Corvoidea</taxon>
        <taxon>Corvidae</taxon>
        <taxon>Corvus</taxon>
    </lineage>
</organism>
<dbReference type="GO" id="GO:0043005">
    <property type="term" value="C:neuron projection"/>
    <property type="evidence" value="ECO:0007669"/>
    <property type="project" value="TreeGrafter"/>
</dbReference>
<reference evidence="8" key="2">
    <citation type="submission" date="2025-08" db="UniProtKB">
        <authorList>
            <consortium name="Ensembl"/>
        </authorList>
    </citation>
    <scope>IDENTIFICATION</scope>
</reference>
<keyword evidence="2 7" id="KW-0963">Cytoplasm</keyword>
<evidence type="ECO:0000256" key="7">
    <source>
        <dbReference type="RuleBase" id="RU000686"/>
    </source>
</evidence>
<evidence type="ECO:0000256" key="5">
    <source>
        <dbReference type="ARBA" id="ARBA00022737"/>
    </source>
</evidence>
<dbReference type="GO" id="GO:0005874">
    <property type="term" value="C:microtubule"/>
    <property type="evidence" value="ECO:0007669"/>
    <property type="project" value="UniProtKB-KW"/>
</dbReference>
<name>A0A8U7P594_CORMO</name>
<keyword evidence="5" id="KW-0677">Repeat</keyword>
<dbReference type="PROSITE" id="PS00229">
    <property type="entry name" value="TAU_MAP_1"/>
    <property type="match status" value="2"/>
</dbReference>
<evidence type="ECO:0000256" key="4">
    <source>
        <dbReference type="ARBA" id="ARBA00022701"/>
    </source>
</evidence>
<evidence type="ECO:0000313" key="9">
    <source>
        <dbReference type="Proteomes" id="UP000694553"/>
    </source>
</evidence>
<dbReference type="PROSITE" id="PS51491">
    <property type="entry name" value="TAU_MAP_2"/>
    <property type="match status" value="2"/>
</dbReference>
<evidence type="ECO:0000313" key="8">
    <source>
        <dbReference type="Ensembl" id="ENSCMUP00000028774.1"/>
    </source>
</evidence>
<dbReference type="GO" id="GO:0008017">
    <property type="term" value="F:microtubule binding"/>
    <property type="evidence" value="ECO:0007669"/>
    <property type="project" value="InterPro"/>
</dbReference>
<sequence>TFDFRLVRNGFGACPPWRFQTPSPGKQRNQARDSPFHSWPWKAGSWFRDITHGQAADGHVVSHALFWLLKVQIINKKLDFSSVQSKCGSKDNIKHIPGGGSVQIINKKLDFSSVQSRCGSKDNIKHIPGGGSVTTLFSLLTNVTVELIDLNAGISSCSHINTRLGFQLLCQKPGETPRRLVDLQLETVWVQER</sequence>
<evidence type="ECO:0000256" key="6">
    <source>
        <dbReference type="ARBA" id="ARBA00023212"/>
    </source>
</evidence>
<evidence type="ECO:0000256" key="1">
    <source>
        <dbReference type="ARBA" id="ARBA00004245"/>
    </source>
</evidence>
<dbReference type="PANTHER" id="PTHR11501">
    <property type="entry name" value="MICROTUBULE-ASSOCIATED PROTEIN"/>
    <property type="match status" value="1"/>
</dbReference>
<dbReference type="InterPro" id="IPR001084">
    <property type="entry name" value="MAP_tubulin-bd_rpt"/>
</dbReference>
<comment type="subcellular location">
    <subcellularLocation>
        <location evidence="1 7">Cytoplasm</location>
        <location evidence="1 7">Cytoskeleton</location>
    </subcellularLocation>
</comment>
<dbReference type="AlphaFoldDB" id="A0A8U7P594"/>
<dbReference type="GO" id="GO:0031175">
    <property type="term" value="P:neuron projection development"/>
    <property type="evidence" value="ECO:0007669"/>
    <property type="project" value="TreeGrafter"/>
</dbReference>
<protein>
    <recommendedName>
        <fullName evidence="7">Microtubule-associated protein</fullName>
    </recommendedName>
</protein>
<dbReference type="Pfam" id="PF00418">
    <property type="entry name" value="Tubulin-binding"/>
    <property type="match status" value="2"/>
</dbReference>
<dbReference type="InterPro" id="IPR027324">
    <property type="entry name" value="MAP2/MAP4/Tau"/>
</dbReference>
<proteinExistence type="predicted"/>
<dbReference type="Ensembl" id="ENSCMUT00000034480.1">
    <property type="protein sequence ID" value="ENSCMUP00000028774.1"/>
    <property type="gene ID" value="ENSCMUG00000018865.1"/>
</dbReference>
<keyword evidence="6 7" id="KW-0206">Cytoskeleton</keyword>
<reference evidence="8" key="3">
    <citation type="submission" date="2025-09" db="UniProtKB">
        <authorList>
            <consortium name="Ensembl"/>
        </authorList>
    </citation>
    <scope>IDENTIFICATION</scope>
</reference>
<dbReference type="Proteomes" id="UP000694553">
    <property type="component" value="Unassembled WGS sequence"/>
</dbReference>
<dbReference type="GO" id="GO:0000226">
    <property type="term" value="P:microtubule cytoskeleton organization"/>
    <property type="evidence" value="ECO:0007669"/>
    <property type="project" value="TreeGrafter"/>
</dbReference>
<evidence type="ECO:0000256" key="2">
    <source>
        <dbReference type="ARBA" id="ARBA00022490"/>
    </source>
</evidence>
<reference evidence="9" key="1">
    <citation type="submission" date="2019-10" db="EMBL/GenBank/DDBJ databases">
        <title>Corvus moneduloides (New Caledonian crow) genome, bCorMon1, primary haplotype.</title>
        <authorList>
            <person name="Rutz C."/>
            <person name="Fungtammasan C."/>
            <person name="Mountcastle J."/>
            <person name="Formenti G."/>
            <person name="Chow W."/>
            <person name="Howe K."/>
            <person name="Steele M.P."/>
            <person name="Fernandes J."/>
            <person name="Gilbert M.T.P."/>
            <person name="Fedrigo O."/>
            <person name="Jarvis E.D."/>
            <person name="Gemmell N."/>
        </authorList>
    </citation>
    <scope>NUCLEOTIDE SEQUENCE [LARGE SCALE GENOMIC DNA]</scope>
</reference>